<evidence type="ECO:0000313" key="3">
    <source>
        <dbReference type="Proteomes" id="UP000000591"/>
    </source>
</evidence>
<dbReference type="HOGENOM" id="CLU_1602302_0_0_1"/>
<evidence type="ECO:0000313" key="2">
    <source>
        <dbReference type="EMBL" id="AAS51229.1"/>
    </source>
</evidence>
<keyword evidence="1" id="KW-0472">Membrane</keyword>
<proteinExistence type="predicted"/>
<dbReference type="OrthoDB" id="10476841at2759"/>
<dbReference type="GeneID" id="4619530"/>
<name>Q75CB0_EREGS</name>
<dbReference type="KEGG" id="ago:AGOS_ACR002C"/>
<feature type="transmembrane region" description="Helical" evidence="1">
    <location>
        <begin position="123"/>
        <end position="147"/>
    </location>
</feature>
<gene>
    <name evidence="2" type="ORF">AGOS_ACR002C</name>
</gene>
<reference evidence="3" key="2">
    <citation type="journal article" date="2013" name="G3 (Bethesda)">
        <title>Genomes of Ashbya fungi isolated from insects reveal four mating-type loci, numerous translocations, lack of transposons, and distinct gene duplications.</title>
        <authorList>
            <person name="Dietrich F.S."/>
            <person name="Voegeli S."/>
            <person name="Kuo S."/>
            <person name="Philippsen P."/>
        </authorList>
    </citation>
    <scope>GENOME REANNOTATION</scope>
    <source>
        <strain evidence="3">ATCC 10895 / CBS 109.51 / FGSC 9923 / NRRL Y-1056</strain>
    </source>
</reference>
<dbReference type="RefSeq" id="NP_983405.1">
    <property type="nucleotide sequence ID" value="NM_208758.1"/>
</dbReference>
<keyword evidence="3" id="KW-1185">Reference proteome</keyword>
<dbReference type="AlphaFoldDB" id="Q75CB0"/>
<evidence type="ECO:0000256" key="1">
    <source>
        <dbReference type="SAM" id="Phobius"/>
    </source>
</evidence>
<sequence length="166" mass="19439">MLITILAPHPESCRPPHIEDFRLPLYTYLFRTGRAQTSYHFAELRNLSRKSVGTRYRQPEPYGLAYWCHSTFTSSATEHVAATRLYAGINFRPAVNPPLRYVYKYNDWRRHTEEAVKKGGQKILFFVNWGYIIIIIRLLVCVTVRFVKAEEGFFVGRLRFACFTVP</sequence>
<keyword evidence="1" id="KW-0812">Transmembrane</keyword>
<accession>Q75CB0</accession>
<organism evidence="2 3">
    <name type="scientific">Eremothecium gossypii (strain ATCC 10895 / CBS 109.51 / FGSC 9923 / NRRL Y-1056)</name>
    <name type="common">Yeast</name>
    <name type="synonym">Ashbya gossypii</name>
    <dbReference type="NCBI Taxonomy" id="284811"/>
    <lineage>
        <taxon>Eukaryota</taxon>
        <taxon>Fungi</taxon>
        <taxon>Dikarya</taxon>
        <taxon>Ascomycota</taxon>
        <taxon>Saccharomycotina</taxon>
        <taxon>Saccharomycetes</taxon>
        <taxon>Saccharomycetales</taxon>
        <taxon>Saccharomycetaceae</taxon>
        <taxon>Eremothecium</taxon>
    </lineage>
</organism>
<reference evidence="2 3" key="1">
    <citation type="journal article" date="2004" name="Science">
        <title>The Ashbya gossypii genome as a tool for mapping the ancient Saccharomyces cerevisiae genome.</title>
        <authorList>
            <person name="Dietrich F.S."/>
            <person name="Voegeli S."/>
            <person name="Brachat S."/>
            <person name="Lerch A."/>
            <person name="Gates K."/>
            <person name="Steiner S."/>
            <person name="Mohr C."/>
            <person name="Pohlmann R."/>
            <person name="Luedi P."/>
            <person name="Choi S."/>
            <person name="Wing R.A."/>
            <person name="Flavier A."/>
            <person name="Gaffney T.D."/>
            <person name="Philippsen P."/>
        </authorList>
    </citation>
    <scope>NUCLEOTIDE SEQUENCE [LARGE SCALE GENOMIC DNA]</scope>
    <source>
        <strain evidence="3">ATCC 10895 / CBS 109.51 / FGSC 9923 / NRRL Y-1056</strain>
    </source>
</reference>
<dbReference type="InParanoid" id="Q75CB0"/>
<keyword evidence="1" id="KW-1133">Transmembrane helix</keyword>
<protein>
    <submittedName>
        <fullName evidence="2">ACR002Cp</fullName>
    </submittedName>
</protein>
<dbReference type="Proteomes" id="UP000000591">
    <property type="component" value="Chromosome III"/>
</dbReference>
<dbReference type="EMBL" id="AE016816">
    <property type="protein sequence ID" value="AAS51229.1"/>
    <property type="molecule type" value="Genomic_DNA"/>
</dbReference>